<reference evidence="2 3" key="1">
    <citation type="journal article" date="2019" name="Environ. Microbiol.">
        <title>At the nexus of three kingdoms: the genome of the mycorrhizal fungus Gigaspora margarita provides insights into plant, endobacterial and fungal interactions.</title>
        <authorList>
            <person name="Venice F."/>
            <person name="Ghignone S."/>
            <person name="Salvioli di Fossalunga A."/>
            <person name="Amselem J."/>
            <person name="Novero M."/>
            <person name="Xianan X."/>
            <person name="Sedzielewska Toro K."/>
            <person name="Morin E."/>
            <person name="Lipzen A."/>
            <person name="Grigoriev I.V."/>
            <person name="Henrissat B."/>
            <person name="Martin F.M."/>
            <person name="Bonfante P."/>
        </authorList>
    </citation>
    <scope>NUCLEOTIDE SEQUENCE [LARGE SCALE GENOMIC DNA]</scope>
    <source>
        <strain evidence="2 3">BEG34</strain>
    </source>
</reference>
<evidence type="ECO:0000313" key="2">
    <source>
        <dbReference type="EMBL" id="KAF0539416.1"/>
    </source>
</evidence>
<dbReference type="AlphaFoldDB" id="A0A8H4AWH5"/>
<comment type="caution">
    <text evidence="2">The sequence shown here is derived from an EMBL/GenBank/DDBJ whole genome shotgun (WGS) entry which is preliminary data.</text>
</comment>
<protein>
    <submittedName>
        <fullName evidence="2">SPRY-domain-containing protein</fullName>
    </submittedName>
</protein>
<dbReference type="OrthoDB" id="25503at2759"/>
<dbReference type="PROSITE" id="PS50005">
    <property type="entry name" value="TPR"/>
    <property type="match status" value="1"/>
</dbReference>
<name>A0A8H4AWH5_GIGMA</name>
<dbReference type="InterPro" id="IPR019734">
    <property type="entry name" value="TPR_rpt"/>
</dbReference>
<dbReference type="EMBL" id="WTPW01000171">
    <property type="protein sequence ID" value="KAF0539416.1"/>
    <property type="molecule type" value="Genomic_DNA"/>
</dbReference>
<keyword evidence="3" id="KW-1185">Reference proteome</keyword>
<dbReference type="SMART" id="SM00028">
    <property type="entry name" value="TPR"/>
    <property type="match status" value="1"/>
</dbReference>
<sequence length="177" mass="20214">MELLDVVLPTAWDIENKSPLLNIDSNGLRVIYTGLDDNKAAIIRANHPIPSQCGIFYFEVEIINKGKNGMIGVGYCSKQNDKKKDDSIIKTDYINNMLMPGQRSKENELWGCGYHALEDLTRLLKIEPDNVTALKYRGEINYIMKRYDESIADLEKLLTIKPNDTWATEAYELVKEL</sequence>
<dbReference type="InterPro" id="IPR043136">
    <property type="entry name" value="B30.2/SPRY_sf"/>
</dbReference>
<feature type="repeat" description="TPR" evidence="1">
    <location>
        <begin position="131"/>
        <end position="164"/>
    </location>
</feature>
<dbReference type="InterPro" id="IPR013320">
    <property type="entry name" value="ConA-like_dom_sf"/>
</dbReference>
<dbReference type="SUPFAM" id="SSF49899">
    <property type="entry name" value="Concanavalin A-like lectins/glucanases"/>
    <property type="match status" value="1"/>
</dbReference>
<evidence type="ECO:0000256" key="1">
    <source>
        <dbReference type="PROSITE-ProRule" id="PRU00339"/>
    </source>
</evidence>
<dbReference type="Gene3D" id="1.25.40.10">
    <property type="entry name" value="Tetratricopeptide repeat domain"/>
    <property type="match status" value="1"/>
</dbReference>
<dbReference type="SUPFAM" id="SSF48452">
    <property type="entry name" value="TPR-like"/>
    <property type="match status" value="1"/>
</dbReference>
<dbReference type="Proteomes" id="UP000439903">
    <property type="component" value="Unassembled WGS sequence"/>
</dbReference>
<keyword evidence="1" id="KW-0802">TPR repeat</keyword>
<accession>A0A8H4AWH5</accession>
<evidence type="ECO:0000313" key="3">
    <source>
        <dbReference type="Proteomes" id="UP000439903"/>
    </source>
</evidence>
<organism evidence="2 3">
    <name type="scientific">Gigaspora margarita</name>
    <dbReference type="NCBI Taxonomy" id="4874"/>
    <lineage>
        <taxon>Eukaryota</taxon>
        <taxon>Fungi</taxon>
        <taxon>Fungi incertae sedis</taxon>
        <taxon>Mucoromycota</taxon>
        <taxon>Glomeromycotina</taxon>
        <taxon>Glomeromycetes</taxon>
        <taxon>Diversisporales</taxon>
        <taxon>Gigasporaceae</taxon>
        <taxon>Gigaspora</taxon>
    </lineage>
</organism>
<gene>
    <name evidence="2" type="ORF">F8M41_007065</name>
</gene>
<proteinExistence type="predicted"/>
<dbReference type="InterPro" id="IPR011990">
    <property type="entry name" value="TPR-like_helical_dom_sf"/>
</dbReference>
<dbReference type="Gene3D" id="2.60.120.920">
    <property type="match status" value="1"/>
</dbReference>